<dbReference type="PIR" id="G71452">
    <property type="entry name" value="G71452"/>
</dbReference>
<proteinExistence type="predicted"/>
<organism evidence="2 3">
    <name type="scientific">Pyrococcus horikoshii (strain ATCC 700860 / DSM 12428 / JCM 9974 / NBRC 100139 / OT-3)</name>
    <dbReference type="NCBI Taxonomy" id="70601"/>
    <lineage>
        <taxon>Archaea</taxon>
        <taxon>Methanobacteriati</taxon>
        <taxon>Methanobacteriota</taxon>
        <taxon>Thermococci</taxon>
        <taxon>Thermococcales</taxon>
        <taxon>Thermococcaceae</taxon>
        <taxon>Pyrococcus</taxon>
    </lineage>
</organism>
<accession>O58016</accession>
<keyword evidence="1" id="KW-0812">Transmembrane</keyword>
<dbReference type="Proteomes" id="UP000000752">
    <property type="component" value="Chromosome"/>
</dbReference>
<evidence type="ECO:0000256" key="1">
    <source>
        <dbReference type="SAM" id="Phobius"/>
    </source>
</evidence>
<keyword evidence="1" id="KW-1133">Transmembrane helix</keyword>
<reference evidence="2 3" key="1">
    <citation type="journal article" date="1998" name="DNA Res.">
        <title>Complete sequence and gene organization of the genome of a hyper-thermophilic archaebacterium, Pyrococcus horikoshii OT3.</title>
        <authorList>
            <person name="Kawarabayasi Y."/>
            <person name="Sawada M."/>
            <person name="Horikawa H."/>
            <person name="Haikawa Y."/>
            <person name="Hino Y."/>
            <person name="Yamamoto S."/>
            <person name="Sekine M."/>
            <person name="Baba S."/>
            <person name="Kosugi H."/>
            <person name="Hosoyama A."/>
            <person name="Nagai Y."/>
            <person name="Sakai M."/>
            <person name="Ogura K."/>
            <person name="Otuka R."/>
            <person name="Nakazawa H."/>
            <person name="Takamiya M."/>
            <person name="Ohfuku Y."/>
            <person name="Funahashi T."/>
            <person name="Tanaka T."/>
            <person name="Kudoh Y."/>
            <person name="Yamazaki J."/>
            <person name="Kushida N."/>
            <person name="Oguchi A."/>
            <person name="Aoki K."/>
            <person name="Nakamura Y."/>
            <person name="Robb T.F."/>
            <person name="Horikoshi K."/>
            <person name="Masuchi Y."/>
            <person name="Shizuya H."/>
            <person name="Kikuchi H."/>
        </authorList>
    </citation>
    <scope>NUCLEOTIDE SEQUENCE [LARGE SCALE GENOMIC DNA]</scope>
    <source>
        <strain evidence="3">ATCC 700860 / DSM 12428 / JCM 9974 / NBRC 100139 / OT-3</strain>
    </source>
</reference>
<feature type="transmembrane region" description="Helical" evidence="1">
    <location>
        <begin position="78"/>
        <end position="97"/>
    </location>
</feature>
<dbReference type="KEGG" id="pho:PH0278"/>
<keyword evidence="1" id="KW-0472">Membrane</keyword>
<dbReference type="AlphaFoldDB" id="O58016"/>
<protein>
    <submittedName>
        <fullName evidence="2">Uncharacterized protein</fullName>
    </submittedName>
</protein>
<evidence type="ECO:0000313" key="3">
    <source>
        <dbReference type="Proteomes" id="UP000000752"/>
    </source>
</evidence>
<name>O58016_PYRHO</name>
<dbReference type="EMBL" id="BA000001">
    <property type="protein sequence ID" value="BAA29350.1"/>
    <property type="molecule type" value="Genomic_DNA"/>
</dbReference>
<keyword evidence="3" id="KW-1185">Reference proteome</keyword>
<dbReference type="EnsemblBacteria" id="BAA29350">
    <property type="protein sequence ID" value="BAA29350"/>
    <property type="gene ID" value="BAA29350"/>
</dbReference>
<evidence type="ECO:0000313" key="2">
    <source>
        <dbReference type="EMBL" id="BAA29350.1"/>
    </source>
</evidence>
<gene>
    <name evidence="2" type="ordered locus">PH0278</name>
</gene>
<feature type="transmembrane region" description="Helical" evidence="1">
    <location>
        <begin position="50"/>
        <end position="72"/>
    </location>
</feature>
<sequence>MAGVFEKTSIFLASTILNDSLSSGYKVATNGKSESSTNFLRASSPWIISFLLRIVHSIASILFLSIIISMMYCPLSSFPKILTYAPLIFGSLIFSLIKLRTSSPDRQTSFSIFG</sequence>